<dbReference type="EMBL" id="PDCK01000043">
    <property type="protein sequence ID" value="PRQ34400.1"/>
    <property type="molecule type" value="Genomic_DNA"/>
</dbReference>
<sequence>MQAPAKKVLVVADPTRDSSGALQYALSHSVLEHDELILLHVENPSNWIHGFNLNTLLKIPPNLATVAAQAMSFDHGKGNGIANSGEPVKDFLEEMKNECNRAKPKLNVRIERVTLEAGRDRANTILHHSEVLGVDIIVIGQRRSLFPKGHLGAYTWPGGRSTGSSKGINTAEYLIENCKCTCVGVQKKSQAGGYVLNSKTHKNFWLLA</sequence>
<protein>
    <submittedName>
        <fullName evidence="2">Putative rossmann-like alpha/beta/alpha sandwich protein</fullName>
    </submittedName>
</protein>
<evidence type="ECO:0000313" key="3">
    <source>
        <dbReference type="Proteomes" id="UP000238479"/>
    </source>
</evidence>
<reference evidence="2 3" key="1">
    <citation type="journal article" date="2018" name="Nat. Genet.">
        <title>The Rosa genome provides new insights in the design of modern roses.</title>
        <authorList>
            <person name="Bendahmane M."/>
        </authorList>
    </citation>
    <scope>NUCLEOTIDE SEQUENCE [LARGE SCALE GENOMIC DNA]</scope>
    <source>
        <strain evidence="3">cv. Old Blush</strain>
    </source>
</reference>
<dbReference type="PANTHER" id="PTHR47867:SF1">
    <property type="entry name" value="ADENINE NUCLEOTIDE ALPHA HYDROLASES-LIKE SUPERFAMILY PROTEIN"/>
    <property type="match status" value="1"/>
</dbReference>
<dbReference type="OrthoDB" id="786029at2759"/>
<dbReference type="Gene3D" id="3.40.50.620">
    <property type="entry name" value="HUPs"/>
    <property type="match status" value="1"/>
</dbReference>
<evidence type="ECO:0000259" key="1">
    <source>
        <dbReference type="Pfam" id="PF00582"/>
    </source>
</evidence>
<dbReference type="CDD" id="cd00293">
    <property type="entry name" value="USP-like"/>
    <property type="match status" value="1"/>
</dbReference>
<dbReference type="InterPro" id="IPR014729">
    <property type="entry name" value="Rossmann-like_a/b/a_fold"/>
</dbReference>
<dbReference type="InterPro" id="IPR006016">
    <property type="entry name" value="UspA"/>
</dbReference>
<dbReference type="PANTHER" id="PTHR47867">
    <property type="entry name" value="ADENINE NUCLEOTIDE ALPHA HYDROLASES-LIKE SUPERFAMILY PROTEIN"/>
    <property type="match status" value="1"/>
</dbReference>
<dbReference type="Pfam" id="PF00582">
    <property type="entry name" value="Usp"/>
    <property type="match status" value="1"/>
</dbReference>
<name>A0A2P6QJP8_ROSCH</name>
<dbReference type="Proteomes" id="UP000238479">
    <property type="component" value="Chromosome 5"/>
</dbReference>
<dbReference type="OMA" id="CHAVMEQ"/>
<dbReference type="Gramene" id="PRQ34400">
    <property type="protein sequence ID" value="PRQ34400"/>
    <property type="gene ID" value="RchiOBHm_Chr5g0068561"/>
</dbReference>
<dbReference type="STRING" id="74649.A0A2P6QJP8"/>
<dbReference type="SUPFAM" id="SSF52402">
    <property type="entry name" value="Adenine nucleotide alpha hydrolases-like"/>
    <property type="match status" value="1"/>
</dbReference>
<keyword evidence="3" id="KW-1185">Reference proteome</keyword>
<accession>A0A2P6QJP8</accession>
<comment type="caution">
    <text evidence="2">The sequence shown here is derived from an EMBL/GenBank/DDBJ whole genome shotgun (WGS) entry which is preliminary data.</text>
</comment>
<dbReference type="AlphaFoldDB" id="A0A2P6QJP8"/>
<evidence type="ECO:0000313" key="2">
    <source>
        <dbReference type="EMBL" id="PRQ34400.1"/>
    </source>
</evidence>
<organism evidence="2 3">
    <name type="scientific">Rosa chinensis</name>
    <name type="common">China rose</name>
    <dbReference type="NCBI Taxonomy" id="74649"/>
    <lineage>
        <taxon>Eukaryota</taxon>
        <taxon>Viridiplantae</taxon>
        <taxon>Streptophyta</taxon>
        <taxon>Embryophyta</taxon>
        <taxon>Tracheophyta</taxon>
        <taxon>Spermatophyta</taxon>
        <taxon>Magnoliopsida</taxon>
        <taxon>eudicotyledons</taxon>
        <taxon>Gunneridae</taxon>
        <taxon>Pentapetalae</taxon>
        <taxon>rosids</taxon>
        <taxon>fabids</taxon>
        <taxon>Rosales</taxon>
        <taxon>Rosaceae</taxon>
        <taxon>Rosoideae</taxon>
        <taxon>Rosoideae incertae sedis</taxon>
        <taxon>Rosa</taxon>
    </lineage>
</organism>
<proteinExistence type="predicted"/>
<feature type="domain" description="UspA" evidence="1">
    <location>
        <begin position="6"/>
        <end position="181"/>
    </location>
</feature>
<gene>
    <name evidence="2" type="ORF">RchiOBHm_Chr5g0068561</name>
</gene>